<sequence>ESQVPEKDGFEETMIINVPLASSPLLTPSFLRSDEKIVDEPEDVQSVDNITEDAGDLFSADVIEHQQENDAQIHVESQSEHRSFEIKVAADEPVEVITDNSKDVANEPIEVAADNLIVNVYETTIVATEDISVIKNGTVSHDTANVDSVEVTSEIDSESNF</sequence>
<proteinExistence type="predicted"/>
<protein>
    <submittedName>
        <fullName evidence="1">16147_t:CDS:1</fullName>
    </submittedName>
</protein>
<evidence type="ECO:0000313" key="1">
    <source>
        <dbReference type="EMBL" id="CAG8790656.1"/>
    </source>
</evidence>
<reference evidence="1" key="1">
    <citation type="submission" date="2021-06" db="EMBL/GenBank/DDBJ databases">
        <authorList>
            <person name="Kallberg Y."/>
            <person name="Tangrot J."/>
            <person name="Rosling A."/>
        </authorList>
    </citation>
    <scope>NUCLEOTIDE SEQUENCE</scope>
    <source>
        <strain evidence="1">CL551</strain>
    </source>
</reference>
<organism evidence="1 2">
    <name type="scientific">Acaulospora morrowiae</name>
    <dbReference type="NCBI Taxonomy" id="94023"/>
    <lineage>
        <taxon>Eukaryota</taxon>
        <taxon>Fungi</taxon>
        <taxon>Fungi incertae sedis</taxon>
        <taxon>Mucoromycota</taxon>
        <taxon>Glomeromycotina</taxon>
        <taxon>Glomeromycetes</taxon>
        <taxon>Diversisporales</taxon>
        <taxon>Acaulosporaceae</taxon>
        <taxon>Acaulospora</taxon>
    </lineage>
</organism>
<dbReference type="EMBL" id="CAJVPV010061122">
    <property type="protein sequence ID" value="CAG8790656.1"/>
    <property type="molecule type" value="Genomic_DNA"/>
</dbReference>
<comment type="caution">
    <text evidence="1">The sequence shown here is derived from an EMBL/GenBank/DDBJ whole genome shotgun (WGS) entry which is preliminary data.</text>
</comment>
<keyword evidence="2" id="KW-1185">Reference proteome</keyword>
<feature type="non-terminal residue" evidence="1">
    <location>
        <position position="161"/>
    </location>
</feature>
<name>A0A9N9JPX0_9GLOM</name>
<dbReference type="Proteomes" id="UP000789342">
    <property type="component" value="Unassembled WGS sequence"/>
</dbReference>
<evidence type="ECO:0000313" key="2">
    <source>
        <dbReference type="Proteomes" id="UP000789342"/>
    </source>
</evidence>
<dbReference type="AlphaFoldDB" id="A0A9N9JPX0"/>
<gene>
    <name evidence="1" type="ORF">AMORRO_LOCUS18113</name>
</gene>
<feature type="non-terminal residue" evidence="1">
    <location>
        <position position="1"/>
    </location>
</feature>
<accession>A0A9N9JPX0</accession>